<name>A0A5B7F4Z9_PORTR</name>
<proteinExistence type="predicted"/>
<evidence type="ECO:0000313" key="2">
    <source>
        <dbReference type="Proteomes" id="UP000324222"/>
    </source>
</evidence>
<gene>
    <name evidence="1" type="ORF">E2C01_035705</name>
</gene>
<keyword evidence="2" id="KW-1185">Reference proteome</keyword>
<organism evidence="1 2">
    <name type="scientific">Portunus trituberculatus</name>
    <name type="common">Swimming crab</name>
    <name type="synonym">Neptunus trituberculatus</name>
    <dbReference type="NCBI Taxonomy" id="210409"/>
    <lineage>
        <taxon>Eukaryota</taxon>
        <taxon>Metazoa</taxon>
        <taxon>Ecdysozoa</taxon>
        <taxon>Arthropoda</taxon>
        <taxon>Crustacea</taxon>
        <taxon>Multicrustacea</taxon>
        <taxon>Malacostraca</taxon>
        <taxon>Eumalacostraca</taxon>
        <taxon>Eucarida</taxon>
        <taxon>Decapoda</taxon>
        <taxon>Pleocyemata</taxon>
        <taxon>Brachyura</taxon>
        <taxon>Eubrachyura</taxon>
        <taxon>Portunoidea</taxon>
        <taxon>Portunidae</taxon>
        <taxon>Portuninae</taxon>
        <taxon>Portunus</taxon>
    </lineage>
</organism>
<reference evidence="1 2" key="1">
    <citation type="submission" date="2019-05" db="EMBL/GenBank/DDBJ databases">
        <title>Another draft genome of Portunus trituberculatus and its Hox gene families provides insights of decapod evolution.</title>
        <authorList>
            <person name="Jeong J.-H."/>
            <person name="Song I."/>
            <person name="Kim S."/>
            <person name="Choi T."/>
            <person name="Kim D."/>
            <person name="Ryu S."/>
            <person name="Kim W."/>
        </authorList>
    </citation>
    <scope>NUCLEOTIDE SEQUENCE [LARGE SCALE GENOMIC DNA]</scope>
    <source>
        <tissue evidence="1">Muscle</tissue>
    </source>
</reference>
<sequence>MVTKPLKLRRACPSSFVTSFVPRPATPQPRSPTNGIIYLRVSGQQWRLMTTLTTAPPVYCRHSVRPRR</sequence>
<evidence type="ECO:0000313" key="1">
    <source>
        <dbReference type="EMBL" id="MPC42091.1"/>
    </source>
</evidence>
<comment type="caution">
    <text evidence="1">The sequence shown here is derived from an EMBL/GenBank/DDBJ whole genome shotgun (WGS) entry which is preliminary data.</text>
</comment>
<dbReference type="EMBL" id="VSRR010005307">
    <property type="protein sequence ID" value="MPC42091.1"/>
    <property type="molecule type" value="Genomic_DNA"/>
</dbReference>
<dbReference type="AlphaFoldDB" id="A0A5B7F4Z9"/>
<protein>
    <submittedName>
        <fullName evidence="1">Uncharacterized protein</fullName>
    </submittedName>
</protein>
<accession>A0A5B7F4Z9</accession>
<dbReference type="Proteomes" id="UP000324222">
    <property type="component" value="Unassembled WGS sequence"/>
</dbReference>